<evidence type="ECO:0000256" key="4">
    <source>
        <dbReference type="ARBA" id="ARBA00023098"/>
    </source>
</evidence>
<evidence type="ECO:0000256" key="2">
    <source>
        <dbReference type="ARBA" id="ARBA00022598"/>
    </source>
</evidence>
<dbReference type="Pfam" id="PF13193">
    <property type="entry name" value="AMP-binding_C"/>
    <property type="match status" value="1"/>
</dbReference>
<protein>
    <recommendedName>
        <fullName evidence="5">AMP-binding enzyme C-terminal domain-containing protein</fullName>
    </recommendedName>
</protein>
<dbReference type="GO" id="GO:0016874">
    <property type="term" value="F:ligase activity"/>
    <property type="evidence" value="ECO:0007669"/>
    <property type="project" value="UniProtKB-KW"/>
</dbReference>
<organism evidence="6 7">
    <name type="scientific">Virgibacillus indicus</name>
    <dbReference type="NCBI Taxonomy" id="2024554"/>
    <lineage>
        <taxon>Bacteria</taxon>
        <taxon>Bacillati</taxon>
        <taxon>Bacillota</taxon>
        <taxon>Bacilli</taxon>
        <taxon>Bacillales</taxon>
        <taxon>Bacillaceae</taxon>
        <taxon>Virgibacillus</taxon>
    </lineage>
</organism>
<keyword evidence="7" id="KW-1185">Reference proteome</keyword>
<gene>
    <name evidence="6" type="ORF">CIL03_05125</name>
</gene>
<dbReference type="OrthoDB" id="9803968at2"/>
<keyword evidence="2" id="KW-0436">Ligase</keyword>
<dbReference type="Gene3D" id="3.30.300.30">
    <property type="match status" value="1"/>
</dbReference>
<feature type="domain" description="AMP-binding enzyme C-terminal" evidence="5">
    <location>
        <begin position="81"/>
        <end position="156"/>
    </location>
</feature>
<dbReference type="RefSeq" id="WP_094884162.1">
    <property type="nucleotide sequence ID" value="NZ_NPMS01000001.1"/>
</dbReference>
<dbReference type="GO" id="GO:0006631">
    <property type="term" value="P:fatty acid metabolic process"/>
    <property type="evidence" value="ECO:0007669"/>
    <property type="project" value="UniProtKB-KW"/>
</dbReference>
<dbReference type="PANTHER" id="PTHR43859:SF4">
    <property type="entry name" value="BUTANOATE--COA LIGASE AAE1-RELATED"/>
    <property type="match status" value="1"/>
</dbReference>
<dbReference type="InterPro" id="IPR042099">
    <property type="entry name" value="ANL_N_sf"/>
</dbReference>
<keyword evidence="3" id="KW-0276">Fatty acid metabolism</keyword>
<dbReference type="InterPro" id="IPR025110">
    <property type="entry name" value="AMP-bd_C"/>
</dbReference>
<proteinExistence type="inferred from homology"/>
<evidence type="ECO:0000256" key="1">
    <source>
        <dbReference type="ARBA" id="ARBA00006432"/>
    </source>
</evidence>
<sequence>MINTEVRVVNEKGEDVAKNSTEIGEIIVKGNGVMPQENESGKTMIDGWLYTGDMGTIDEQGRIDVVKPKEKNPKKKISTKEMEHLFYKHPDVSEVAVIITPDKKVGETTHAVVVPQKNSNVLEKELLGFIAKKLPSSECPDSITFVDELPKTVSGKILKIQLRDMV</sequence>
<dbReference type="InterPro" id="IPR045851">
    <property type="entry name" value="AMP-bd_C_sf"/>
</dbReference>
<dbReference type="SUPFAM" id="SSF56801">
    <property type="entry name" value="Acetyl-CoA synthetase-like"/>
    <property type="match status" value="1"/>
</dbReference>
<comment type="similarity">
    <text evidence="1">Belongs to the ATP-dependent AMP-binding enzyme family.</text>
</comment>
<dbReference type="PANTHER" id="PTHR43859">
    <property type="entry name" value="ACYL-ACTIVATING ENZYME"/>
    <property type="match status" value="1"/>
</dbReference>
<dbReference type="EMBL" id="NPMS01000001">
    <property type="protein sequence ID" value="OZU90530.1"/>
    <property type="molecule type" value="Genomic_DNA"/>
</dbReference>
<evidence type="ECO:0000259" key="5">
    <source>
        <dbReference type="Pfam" id="PF13193"/>
    </source>
</evidence>
<evidence type="ECO:0000313" key="7">
    <source>
        <dbReference type="Proteomes" id="UP000216498"/>
    </source>
</evidence>
<name>A0A265NEP8_9BACI</name>
<dbReference type="Gene3D" id="3.40.50.12780">
    <property type="entry name" value="N-terminal domain of ligase-like"/>
    <property type="match status" value="1"/>
</dbReference>
<evidence type="ECO:0000256" key="3">
    <source>
        <dbReference type="ARBA" id="ARBA00022832"/>
    </source>
</evidence>
<accession>A0A265NEP8</accession>
<evidence type="ECO:0000313" key="6">
    <source>
        <dbReference type="EMBL" id="OZU90530.1"/>
    </source>
</evidence>
<keyword evidence="4" id="KW-0443">Lipid metabolism</keyword>
<reference evidence="6 7" key="1">
    <citation type="submission" date="2017-08" db="EMBL/GenBank/DDBJ databases">
        <title>Virgibacillus indicus sp. nov. and Virgibacillus profoundi sp. nov, two moderately halophilic bacteria isolated from marine sediment by using the Microfluidic Streak Plate.</title>
        <authorList>
            <person name="Xu B."/>
            <person name="Hu B."/>
            <person name="Wang J."/>
            <person name="Zhu Y."/>
            <person name="Huang L."/>
            <person name="Du W."/>
            <person name="Huang Y."/>
        </authorList>
    </citation>
    <scope>NUCLEOTIDE SEQUENCE [LARGE SCALE GENOMIC DNA]</scope>
    <source>
        <strain evidence="6 7">IO3-P2-C2</strain>
    </source>
</reference>
<dbReference type="Proteomes" id="UP000216498">
    <property type="component" value="Unassembled WGS sequence"/>
</dbReference>
<comment type="caution">
    <text evidence="6">The sequence shown here is derived from an EMBL/GenBank/DDBJ whole genome shotgun (WGS) entry which is preliminary data.</text>
</comment>
<dbReference type="AlphaFoldDB" id="A0A265NEP8"/>